<dbReference type="InterPro" id="IPR050960">
    <property type="entry name" value="AB_hydrolase_4_sf"/>
</dbReference>
<dbReference type="EMBL" id="LNZH02000209">
    <property type="protein sequence ID" value="OCB85425.1"/>
    <property type="molecule type" value="Genomic_DNA"/>
</dbReference>
<feature type="active site" description="Charge relay system" evidence="2">
    <location>
        <position position="209"/>
    </location>
</feature>
<dbReference type="Gene3D" id="3.40.50.1820">
    <property type="entry name" value="alpha/beta hydrolase"/>
    <property type="match status" value="1"/>
</dbReference>
<organism evidence="4 5">
    <name type="scientific">Sanghuangporus baumii</name>
    <name type="common">Phellinus baumii</name>
    <dbReference type="NCBI Taxonomy" id="108892"/>
    <lineage>
        <taxon>Eukaryota</taxon>
        <taxon>Fungi</taxon>
        <taxon>Dikarya</taxon>
        <taxon>Basidiomycota</taxon>
        <taxon>Agaricomycotina</taxon>
        <taxon>Agaricomycetes</taxon>
        <taxon>Hymenochaetales</taxon>
        <taxon>Hymenochaetaceae</taxon>
        <taxon>Sanghuangporus</taxon>
    </lineage>
</organism>
<dbReference type="SUPFAM" id="SSF53474">
    <property type="entry name" value="alpha/beta-Hydrolases"/>
    <property type="match status" value="1"/>
</dbReference>
<comment type="similarity">
    <text evidence="1">Belongs to the AB hydrolase superfamily. AB hydrolase 4 family.</text>
</comment>
<dbReference type="GO" id="GO:0051793">
    <property type="term" value="P:medium-chain fatty acid catabolic process"/>
    <property type="evidence" value="ECO:0007669"/>
    <property type="project" value="TreeGrafter"/>
</dbReference>
<dbReference type="GO" id="GO:0051792">
    <property type="term" value="P:medium-chain fatty acid biosynthetic process"/>
    <property type="evidence" value="ECO:0007669"/>
    <property type="project" value="TreeGrafter"/>
</dbReference>
<evidence type="ECO:0000313" key="5">
    <source>
        <dbReference type="Proteomes" id="UP000757232"/>
    </source>
</evidence>
<protein>
    <submittedName>
        <fullName evidence="4">AB-hydrolase YheT</fullName>
    </submittedName>
</protein>
<gene>
    <name evidence="4" type="ORF">A7U60_g7434</name>
</gene>
<feature type="active site" description="Charge relay system" evidence="2">
    <location>
        <position position="340"/>
    </location>
</feature>
<dbReference type="OrthoDB" id="5954035at2759"/>
<name>A0A9Q5MZZ2_SANBA</name>
<reference evidence="4" key="1">
    <citation type="submission" date="2016-06" db="EMBL/GenBank/DDBJ databases">
        <title>Draft Genome sequence of the fungus Inonotus baumii.</title>
        <authorList>
            <person name="Zhu H."/>
            <person name="Lin W."/>
        </authorList>
    </citation>
    <scope>NUCLEOTIDE SEQUENCE</scope>
    <source>
        <strain evidence="4">821</strain>
    </source>
</reference>
<dbReference type="AlphaFoldDB" id="A0A9Q5MZZ2"/>
<feature type="active site" description="Charge relay system" evidence="2">
    <location>
        <position position="373"/>
    </location>
</feature>
<evidence type="ECO:0000256" key="2">
    <source>
        <dbReference type="PIRSR" id="PIRSR005211-1"/>
    </source>
</evidence>
<dbReference type="PANTHER" id="PTHR10794:SF63">
    <property type="entry name" value="ALPHA_BETA HYDROLASE 1, ISOFORM A"/>
    <property type="match status" value="1"/>
</dbReference>
<proteinExistence type="inferred from homology"/>
<dbReference type="Proteomes" id="UP000757232">
    <property type="component" value="Unassembled WGS sequence"/>
</dbReference>
<sequence>MLRLFDFIDSVELVTGHSADRGETKEPEHIATSESGESALSFTSNLPPVLEIIRKSVPSLCDRTRAFKPSWSWSLGDVQTLFGNFASIYAPLTYGRYFVSADSGGALAVDFVSAPWLSLDAPIIIVLPGILGNSQSLYVTSATEYLTRLRNGPVTGYRVAVMNTRGTSGNPLSSAHLTHAGMTDDLRAVVSFVRKCYPESKALFALGFSMGGALLSNYLAEEGDACPIDAGFCVSTVWDLEACAERIEENYLRRLLYSYTIGTSLTRIVHAHEQLFRDAGATGLDELLSRSAVRMSAFNDIFMSHLAGYSDTAAFAAATSPIFRVGKIRRPCVLLNAHDDPFYGGDCLEDLRKRVRESGYDGLVLTITKKGGHVGWLQRNREGNIEQWFARPVREFFDTILSEKILWQNNRKKHV</sequence>
<dbReference type="InterPro" id="IPR029058">
    <property type="entry name" value="AB_hydrolase_fold"/>
</dbReference>
<evidence type="ECO:0000259" key="3">
    <source>
        <dbReference type="Pfam" id="PF00561"/>
    </source>
</evidence>
<dbReference type="GO" id="GO:0047372">
    <property type="term" value="F:monoacylglycerol lipase activity"/>
    <property type="evidence" value="ECO:0007669"/>
    <property type="project" value="TreeGrafter"/>
</dbReference>
<dbReference type="PIRSF" id="PIRSF005211">
    <property type="entry name" value="Ab_hydro_YheT"/>
    <property type="match status" value="1"/>
</dbReference>
<evidence type="ECO:0000313" key="4">
    <source>
        <dbReference type="EMBL" id="OCB85425.1"/>
    </source>
</evidence>
<accession>A0A9Q5MZZ2</accession>
<evidence type="ECO:0000256" key="1">
    <source>
        <dbReference type="ARBA" id="ARBA00010884"/>
    </source>
</evidence>
<comment type="caution">
    <text evidence="4">The sequence shown here is derived from an EMBL/GenBank/DDBJ whole genome shotgun (WGS) entry which is preliminary data.</text>
</comment>
<dbReference type="Pfam" id="PF00561">
    <property type="entry name" value="Abhydrolase_1"/>
    <property type="match status" value="1"/>
</dbReference>
<dbReference type="InterPro" id="IPR012020">
    <property type="entry name" value="ABHD4"/>
</dbReference>
<dbReference type="PANTHER" id="PTHR10794">
    <property type="entry name" value="ABHYDROLASE DOMAIN-CONTAINING PROTEIN"/>
    <property type="match status" value="1"/>
</dbReference>
<keyword evidence="5" id="KW-1185">Reference proteome</keyword>
<feature type="domain" description="AB hydrolase-1" evidence="3">
    <location>
        <begin position="122"/>
        <end position="255"/>
    </location>
</feature>
<dbReference type="GO" id="GO:0008126">
    <property type="term" value="F:acetylesterase activity"/>
    <property type="evidence" value="ECO:0007669"/>
    <property type="project" value="TreeGrafter"/>
</dbReference>
<dbReference type="InterPro" id="IPR000073">
    <property type="entry name" value="AB_hydrolase_1"/>
</dbReference>